<sequence length="199" mass="22959">MVSRVVAYPIALLSFMLAFLSVYRGYYPPRGAEHEVQHNYTYVGDDFPELWDIGAAEKVAMIVEESRWYPIDGGRDTVELWSTTSPVGLSYVRLGPEFRTFAVSMFHDMHCLRFMRVIIDGRYDEDSQEHMHHCLNYLRQSILCSPDLTLEPADVLDRDFEVDRVGSAHVCSDWTVMYEEAEANFNRWSMSKGSIPTPD</sequence>
<keyword evidence="2" id="KW-0560">Oxidoreductase</keyword>
<evidence type="ECO:0000256" key="4">
    <source>
        <dbReference type="SAM" id="Phobius"/>
    </source>
</evidence>
<evidence type="ECO:0000313" key="6">
    <source>
        <dbReference type="Proteomes" id="UP000613580"/>
    </source>
</evidence>
<dbReference type="OrthoDB" id="3687641at2759"/>
<dbReference type="InterPro" id="IPR021765">
    <property type="entry name" value="UstYa-like"/>
</dbReference>
<dbReference type="GO" id="GO:0043386">
    <property type="term" value="P:mycotoxin biosynthetic process"/>
    <property type="evidence" value="ECO:0007669"/>
    <property type="project" value="InterPro"/>
</dbReference>
<organism evidence="5 6">
    <name type="scientific">Mycena chlorophos</name>
    <name type="common">Agaric fungus</name>
    <name type="synonym">Agaricus chlorophos</name>
    <dbReference type="NCBI Taxonomy" id="658473"/>
    <lineage>
        <taxon>Eukaryota</taxon>
        <taxon>Fungi</taxon>
        <taxon>Dikarya</taxon>
        <taxon>Basidiomycota</taxon>
        <taxon>Agaricomycotina</taxon>
        <taxon>Agaricomycetes</taxon>
        <taxon>Agaricomycetidae</taxon>
        <taxon>Agaricales</taxon>
        <taxon>Marasmiineae</taxon>
        <taxon>Mycenaceae</taxon>
        <taxon>Mycena</taxon>
    </lineage>
</organism>
<comment type="similarity">
    <text evidence="3">Belongs to the ustYa family.</text>
</comment>
<keyword evidence="5" id="KW-0378">Hydrolase</keyword>
<dbReference type="PANTHER" id="PTHR33365:SF11">
    <property type="entry name" value="TAT PATHWAY SIGNAL SEQUENCE"/>
    <property type="match status" value="1"/>
</dbReference>
<evidence type="ECO:0000313" key="5">
    <source>
        <dbReference type="EMBL" id="KAF7322293.1"/>
    </source>
</evidence>
<feature type="transmembrane region" description="Helical" evidence="4">
    <location>
        <begin position="6"/>
        <end position="23"/>
    </location>
</feature>
<reference evidence="5" key="1">
    <citation type="submission" date="2020-05" db="EMBL/GenBank/DDBJ databases">
        <title>Mycena genomes resolve the evolution of fungal bioluminescence.</title>
        <authorList>
            <person name="Tsai I.J."/>
        </authorList>
    </citation>
    <scope>NUCLEOTIDE SEQUENCE</scope>
    <source>
        <strain evidence="5">110903Hualien_Pintung</strain>
    </source>
</reference>
<keyword evidence="4" id="KW-0812">Transmembrane</keyword>
<keyword evidence="4" id="KW-0472">Membrane</keyword>
<keyword evidence="4" id="KW-1133">Transmembrane helix</keyword>
<dbReference type="Proteomes" id="UP000613580">
    <property type="component" value="Unassembled WGS sequence"/>
</dbReference>
<comment type="pathway">
    <text evidence="1">Mycotoxin biosynthesis.</text>
</comment>
<name>A0A8H6WPG1_MYCCL</name>
<comment type="caution">
    <text evidence="5">The sequence shown here is derived from an EMBL/GenBank/DDBJ whole genome shotgun (WGS) entry which is preliminary data.</text>
</comment>
<accession>A0A8H6WPG1</accession>
<evidence type="ECO:0000256" key="3">
    <source>
        <dbReference type="ARBA" id="ARBA00035112"/>
    </source>
</evidence>
<dbReference type="GO" id="GO:0016491">
    <property type="term" value="F:oxidoreductase activity"/>
    <property type="evidence" value="ECO:0007669"/>
    <property type="project" value="UniProtKB-KW"/>
</dbReference>
<evidence type="ECO:0000256" key="1">
    <source>
        <dbReference type="ARBA" id="ARBA00004685"/>
    </source>
</evidence>
<protein>
    <submittedName>
        <fullName evidence="5">Hydrolase-4 domain-containing protein</fullName>
    </submittedName>
</protein>
<dbReference type="GO" id="GO:0016787">
    <property type="term" value="F:hydrolase activity"/>
    <property type="evidence" value="ECO:0007669"/>
    <property type="project" value="UniProtKB-KW"/>
</dbReference>
<gene>
    <name evidence="5" type="ORF">HMN09_00006900</name>
</gene>
<dbReference type="PANTHER" id="PTHR33365">
    <property type="entry name" value="YALI0B05434P"/>
    <property type="match status" value="1"/>
</dbReference>
<evidence type="ECO:0000256" key="2">
    <source>
        <dbReference type="ARBA" id="ARBA00023002"/>
    </source>
</evidence>
<dbReference type="EMBL" id="JACAZE010000001">
    <property type="protein sequence ID" value="KAF7322293.1"/>
    <property type="molecule type" value="Genomic_DNA"/>
</dbReference>
<keyword evidence="6" id="KW-1185">Reference proteome</keyword>
<dbReference type="Pfam" id="PF11807">
    <property type="entry name" value="UstYa"/>
    <property type="match status" value="1"/>
</dbReference>
<dbReference type="AlphaFoldDB" id="A0A8H6WPG1"/>
<proteinExistence type="inferred from homology"/>